<proteinExistence type="predicted"/>
<dbReference type="OrthoDB" id="3069268at2759"/>
<protein>
    <recommendedName>
        <fullName evidence="3">F-box domain-containing protein</fullName>
    </recommendedName>
</protein>
<evidence type="ECO:0008006" key="3">
    <source>
        <dbReference type="Google" id="ProtNLM"/>
    </source>
</evidence>
<evidence type="ECO:0000313" key="1">
    <source>
        <dbReference type="EMBL" id="TFK34790.1"/>
    </source>
</evidence>
<reference evidence="1 2" key="1">
    <citation type="journal article" date="2019" name="Nat. Ecol. Evol.">
        <title>Megaphylogeny resolves global patterns of mushroom evolution.</title>
        <authorList>
            <person name="Varga T."/>
            <person name="Krizsan K."/>
            <person name="Foldi C."/>
            <person name="Dima B."/>
            <person name="Sanchez-Garcia M."/>
            <person name="Sanchez-Ramirez S."/>
            <person name="Szollosi G.J."/>
            <person name="Szarkandi J.G."/>
            <person name="Papp V."/>
            <person name="Albert L."/>
            <person name="Andreopoulos W."/>
            <person name="Angelini C."/>
            <person name="Antonin V."/>
            <person name="Barry K.W."/>
            <person name="Bougher N.L."/>
            <person name="Buchanan P."/>
            <person name="Buyck B."/>
            <person name="Bense V."/>
            <person name="Catcheside P."/>
            <person name="Chovatia M."/>
            <person name="Cooper J."/>
            <person name="Damon W."/>
            <person name="Desjardin D."/>
            <person name="Finy P."/>
            <person name="Geml J."/>
            <person name="Haridas S."/>
            <person name="Hughes K."/>
            <person name="Justo A."/>
            <person name="Karasinski D."/>
            <person name="Kautmanova I."/>
            <person name="Kiss B."/>
            <person name="Kocsube S."/>
            <person name="Kotiranta H."/>
            <person name="LaButti K.M."/>
            <person name="Lechner B.E."/>
            <person name="Liimatainen K."/>
            <person name="Lipzen A."/>
            <person name="Lukacs Z."/>
            <person name="Mihaltcheva S."/>
            <person name="Morgado L.N."/>
            <person name="Niskanen T."/>
            <person name="Noordeloos M.E."/>
            <person name="Ohm R.A."/>
            <person name="Ortiz-Santana B."/>
            <person name="Ovrebo C."/>
            <person name="Racz N."/>
            <person name="Riley R."/>
            <person name="Savchenko A."/>
            <person name="Shiryaev A."/>
            <person name="Soop K."/>
            <person name="Spirin V."/>
            <person name="Szebenyi C."/>
            <person name="Tomsovsky M."/>
            <person name="Tulloss R.E."/>
            <person name="Uehling J."/>
            <person name="Grigoriev I.V."/>
            <person name="Vagvolgyi C."/>
            <person name="Papp T."/>
            <person name="Martin F.M."/>
            <person name="Miettinen O."/>
            <person name="Hibbett D.S."/>
            <person name="Nagy L.G."/>
        </authorList>
    </citation>
    <scope>NUCLEOTIDE SEQUENCE [LARGE SCALE GENOMIC DNA]</scope>
    <source>
        <strain evidence="1 2">CBS 166.37</strain>
    </source>
</reference>
<name>A0A5C3LPH5_9AGAR</name>
<dbReference type="InterPro" id="IPR032675">
    <property type="entry name" value="LRR_dom_sf"/>
</dbReference>
<dbReference type="AlphaFoldDB" id="A0A5C3LPH5"/>
<dbReference type="SUPFAM" id="SSF52047">
    <property type="entry name" value="RNI-like"/>
    <property type="match status" value="1"/>
</dbReference>
<dbReference type="Gene3D" id="3.80.10.10">
    <property type="entry name" value="Ribonuclease Inhibitor"/>
    <property type="match status" value="1"/>
</dbReference>
<accession>A0A5C3LPH5</accession>
<dbReference type="Proteomes" id="UP000308652">
    <property type="component" value="Unassembled WGS sequence"/>
</dbReference>
<organism evidence="1 2">
    <name type="scientific">Crucibulum laeve</name>
    <dbReference type="NCBI Taxonomy" id="68775"/>
    <lineage>
        <taxon>Eukaryota</taxon>
        <taxon>Fungi</taxon>
        <taxon>Dikarya</taxon>
        <taxon>Basidiomycota</taxon>
        <taxon>Agaricomycotina</taxon>
        <taxon>Agaricomycetes</taxon>
        <taxon>Agaricomycetidae</taxon>
        <taxon>Agaricales</taxon>
        <taxon>Agaricineae</taxon>
        <taxon>Nidulariaceae</taxon>
        <taxon>Crucibulum</taxon>
    </lineage>
</organism>
<keyword evidence="2" id="KW-1185">Reference proteome</keyword>
<dbReference type="EMBL" id="ML213628">
    <property type="protein sequence ID" value="TFK34790.1"/>
    <property type="molecule type" value="Genomic_DNA"/>
</dbReference>
<evidence type="ECO:0000313" key="2">
    <source>
        <dbReference type="Proteomes" id="UP000308652"/>
    </source>
</evidence>
<sequence>MIPLFLGPHLRKIAFYIDRTAVNLCLSILSSLGKSYPGLESIELEYVPGEYSDRFLKVTSLVAMEWSHLQHFKATNVSYNALAHLASLPNLQSLQFYDLGTIPRHQNKTIGHGFPALKRLHVSTLNPEHCLGLIESLSSGPLERLSLSFDEPTPSVVWKELCNALKQYCNPKYLKAIELEDYQEEYMGYNGGLDADDYIIGLEHFTSLFSFHNLTDLILKPFYGFHFSSEAIHNIAMKWPNMEHLTLRPNAVHPLHASGITLHDLETFAKHCRKLEHLGLIFDTTLPNNDNPSKRTEQQSLDTLKVLHVGHSPLGDQPSVAAYLSGIFPSLDHIETFEGTEGSDDGEGTSVDRAWLNVSRLVPVFARVRAEERALANAQA</sequence>
<dbReference type="STRING" id="68775.A0A5C3LPH5"/>
<gene>
    <name evidence="1" type="ORF">BDQ12DRAFT_338930</name>
</gene>